<keyword evidence="7" id="KW-0503">Monooxygenase</keyword>
<keyword evidence="3 6" id="KW-0479">Metal-binding</keyword>
<keyword evidence="4 7" id="KW-0560">Oxidoreductase</keyword>
<dbReference type="InterPro" id="IPR036396">
    <property type="entry name" value="Cyt_P450_sf"/>
</dbReference>
<dbReference type="PANTHER" id="PTHR47955">
    <property type="entry name" value="CYTOCHROME P450 FAMILY 71 PROTEIN"/>
    <property type="match status" value="1"/>
</dbReference>
<evidence type="ECO:0000313" key="9">
    <source>
        <dbReference type="EMBL" id="GKV26503.1"/>
    </source>
</evidence>
<dbReference type="GO" id="GO:0004497">
    <property type="term" value="F:monooxygenase activity"/>
    <property type="evidence" value="ECO:0007669"/>
    <property type="project" value="UniProtKB-KW"/>
</dbReference>
<feature type="binding site" description="axial binding residue" evidence="6">
    <location>
        <position position="385"/>
    </location>
    <ligand>
        <name>heme</name>
        <dbReference type="ChEBI" id="CHEBI:30413"/>
    </ligand>
    <ligandPart>
        <name>Fe</name>
        <dbReference type="ChEBI" id="CHEBI:18248"/>
    </ligandPart>
</feature>
<sequence length="423" mass="47871">MFLSLVQMENQVLYLSFFLTFLYIGMTLRKWKKSVDASKLPPGLRKLPFIGNLHLFITAPAHHCFRALAKRDGSVMHLQLGQLPAFVFSSEETAKAVLKTHDLIFSSRPPLHSVKLLTYNFTDIAMAPYGDYRRQARKICSTELLTHMRVQSFRSLREEEMSNLIGDISSKARSVINIKKVVISSALSIISRAAFGGKSIHQEEFRKLIPDIIALFGGLSLADLFPSIKAKRAAGRTEQDDLVSVLLDLQDEGELEIPLTTDNIKAIILDMFTAGSDTSSTVVEWAMSEMLRNPRIMEKAQAEVRHVFAGEGGVDEARLDELKYLTLEVAHCCYFAGSKTKHREMDPNYWTEADKFFPERFLDSTIDYKGNCFEFIPFGTGRRICPGEEKPEDLDMTKVFSTVARRKHDLCLVPLPYLPTRMS</sequence>
<reference evidence="9 10" key="1">
    <citation type="journal article" date="2021" name="Commun. Biol.">
        <title>The genome of Shorea leprosula (Dipterocarpaceae) highlights the ecological relevance of drought in aseasonal tropical rainforests.</title>
        <authorList>
            <person name="Ng K.K.S."/>
            <person name="Kobayashi M.J."/>
            <person name="Fawcett J.A."/>
            <person name="Hatakeyama M."/>
            <person name="Paape T."/>
            <person name="Ng C.H."/>
            <person name="Ang C.C."/>
            <person name="Tnah L.H."/>
            <person name="Lee C.T."/>
            <person name="Nishiyama T."/>
            <person name="Sese J."/>
            <person name="O'Brien M.J."/>
            <person name="Copetti D."/>
            <person name="Mohd Noor M.I."/>
            <person name="Ong R.C."/>
            <person name="Putra M."/>
            <person name="Sireger I.Z."/>
            <person name="Indrioko S."/>
            <person name="Kosugi Y."/>
            <person name="Izuno A."/>
            <person name="Isagi Y."/>
            <person name="Lee S.L."/>
            <person name="Shimizu K.K."/>
        </authorList>
    </citation>
    <scope>NUCLEOTIDE SEQUENCE [LARGE SCALE GENOMIC DNA]</scope>
    <source>
        <strain evidence="9">214</strain>
    </source>
</reference>
<evidence type="ECO:0000256" key="3">
    <source>
        <dbReference type="ARBA" id="ARBA00022723"/>
    </source>
</evidence>
<dbReference type="PRINTS" id="PR00385">
    <property type="entry name" value="P450"/>
</dbReference>
<dbReference type="Gene3D" id="1.10.630.10">
    <property type="entry name" value="Cytochrome P450"/>
    <property type="match status" value="2"/>
</dbReference>
<dbReference type="SUPFAM" id="SSF48264">
    <property type="entry name" value="Cytochrome P450"/>
    <property type="match status" value="1"/>
</dbReference>
<evidence type="ECO:0000256" key="4">
    <source>
        <dbReference type="ARBA" id="ARBA00023002"/>
    </source>
</evidence>
<keyword evidence="10" id="KW-1185">Reference proteome</keyword>
<dbReference type="PRINTS" id="PR00463">
    <property type="entry name" value="EP450I"/>
</dbReference>
<evidence type="ECO:0008006" key="11">
    <source>
        <dbReference type="Google" id="ProtNLM"/>
    </source>
</evidence>
<keyword evidence="8" id="KW-0812">Transmembrane</keyword>
<evidence type="ECO:0000313" key="10">
    <source>
        <dbReference type="Proteomes" id="UP001054252"/>
    </source>
</evidence>
<evidence type="ECO:0000256" key="6">
    <source>
        <dbReference type="PIRSR" id="PIRSR602401-1"/>
    </source>
</evidence>
<gene>
    <name evidence="9" type="ORF">SLEP1_g35791</name>
</gene>
<dbReference type="EMBL" id="BPVZ01000072">
    <property type="protein sequence ID" value="GKV26503.1"/>
    <property type="molecule type" value="Genomic_DNA"/>
</dbReference>
<protein>
    <recommendedName>
        <fullName evidence="11">Cytochrome P450</fullName>
    </recommendedName>
</protein>
<keyword evidence="5 6" id="KW-0408">Iron</keyword>
<dbReference type="Pfam" id="PF00067">
    <property type="entry name" value="p450"/>
    <property type="match status" value="3"/>
</dbReference>
<comment type="cofactor">
    <cofactor evidence="6">
        <name>heme</name>
        <dbReference type="ChEBI" id="CHEBI:30413"/>
    </cofactor>
</comment>
<dbReference type="InterPro" id="IPR001128">
    <property type="entry name" value="Cyt_P450"/>
</dbReference>
<proteinExistence type="inferred from homology"/>
<dbReference type="GO" id="GO:0005506">
    <property type="term" value="F:iron ion binding"/>
    <property type="evidence" value="ECO:0007669"/>
    <property type="project" value="InterPro"/>
</dbReference>
<evidence type="ECO:0000256" key="1">
    <source>
        <dbReference type="ARBA" id="ARBA00010617"/>
    </source>
</evidence>
<evidence type="ECO:0000256" key="7">
    <source>
        <dbReference type="RuleBase" id="RU000461"/>
    </source>
</evidence>
<dbReference type="GO" id="GO:0016705">
    <property type="term" value="F:oxidoreductase activity, acting on paired donors, with incorporation or reduction of molecular oxygen"/>
    <property type="evidence" value="ECO:0007669"/>
    <property type="project" value="InterPro"/>
</dbReference>
<keyword evidence="2 6" id="KW-0349">Heme</keyword>
<dbReference type="PANTHER" id="PTHR47955:SF8">
    <property type="entry name" value="CYTOCHROME P450 71D11-LIKE"/>
    <property type="match status" value="1"/>
</dbReference>
<name>A0AAV5KPN5_9ROSI</name>
<dbReference type="GO" id="GO:0020037">
    <property type="term" value="F:heme binding"/>
    <property type="evidence" value="ECO:0007669"/>
    <property type="project" value="InterPro"/>
</dbReference>
<comment type="similarity">
    <text evidence="1 7">Belongs to the cytochrome P450 family.</text>
</comment>
<comment type="caution">
    <text evidence="9">The sequence shown here is derived from an EMBL/GenBank/DDBJ whole genome shotgun (WGS) entry which is preliminary data.</text>
</comment>
<keyword evidence="8" id="KW-0472">Membrane</keyword>
<evidence type="ECO:0000256" key="8">
    <source>
        <dbReference type="SAM" id="Phobius"/>
    </source>
</evidence>
<dbReference type="InterPro" id="IPR002401">
    <property type="entry name" value="Cyt_P450_E_grp-I"/>
</dbReference>
<dbReference type="PROSITE" id="PS00086">
    <property type="entry name" value="CYTOCHROME_P450"/>
    <property type="match status" value="1"/>
</dbReference>
<dbReference type="AlphaFoldDB" id="A0AAV5KPN5"/>
<dbReference type="InterPro" id="IPR017972">
    <property type="entry name" value="Cyt_P450_CS"/>
</dbReference>
<accession>A0AAV5KPN5</accession>
<keyword evidence="8" id="KW-1133">Transmembrane helix</keyword>
<dbReference type="Proteomes" id="UP001054252">
    <property type="component" value="Unassembled WGS sequence"/>
</dbReference>
<feature type="transmembrane region" description="Helical" evidence="8">
    <location>
        <begin position="12"/>
        <end position="29"/>
    </location>
</feature>
<evidence type="ECO:0000256" key="5">
    <source>
        <dbReference type="ARBA" id="ARBA00023004"/>
    </source>
</evidence>
<evidence type="ECO:0000256" key="2">
    <source>
        <dbReference type="ARBA" id="ARBA00022617"/>
    </source>
</evidence>
<organism evidence="9 10">
    <name type="scientific">Rubroshorea leprosula</name>
    <dbReference type="NCBI Taxonomy" id="152421"/>
    <lineage>
        <taxon>Eukaryota</taxon>
        <taxon>Viridiplantae</taxon>
        <taxon>Streptophyta</taxon>
        <taxon>Embryophyta</taxon>
        <taxon>Tracheophyta</taxon>
        <taxon>Spermatophyta</taxon>
        <taxon>Magnoliopsida</taxon>
        <taxon>eudicotyledons</taxon>
        <taxon>Gunneridae</taxon>
        <taxon>Pentapetalae</taxon>
        <taxon>rosids</taxon>
        <taxon>malvids</taxon>
        <taxon>Malvales</taxon>
        <taxon>Dipterocarpaceae</taxon>
        <taxon>Rubroshorea</taxon>
    </lineage>
</organism>